<protein>
    <submittedName>
        <fullName evidence="1">Uncharacterized protein</fullName>
    </submittedName>
</protein>
<proteinExistence type="predicted"/>
<keyword evidence="2" id="KW-1185">Reference proteome</keyword>
<comment type="caution">
    <text evidence="1">The sequence shown here is derived from an EMBL/GenBank/DDBJ whole genome shotgun (WGS) entry which is preliminary data.</text>
</comment>
<gene>
    <name evidence="1" type="ORF">R3P38DRAFT_3179309</name>
</gene>
<name>A0AAW0CWZ9_9AGAR</name>
<dbReference type="EMBL" id="JAWWNJ010000013">
    <property type="protein sequence ID" value="KAK7042778.1"/>
    <property type="molecule type" value="Genomic_DNA"/>
</dbReference>
<sequence length="210" mass="22856">MDRDSTQPSPLLSASSTNPSIDDLAFSLPRREPLYLGDDVCGCGCANIIDVAPRSNLRSPRMLKPSSYSALPPSALPRCVVCFFSSPRRLQNPWYRSRVKNPTQDEECDIFPYSLLAYSAADAPAACQRVRQLVLINIPAAAIIPLTLPSTQVKALQIACRIPVISSAIAVNAIQILSIDVGPPNLNADLMFLDLAFIQQSCETDLVEKL</sequence>
<reference evidence="1 2" key="1">
    <citation type="journal article" date="2024" name="J Genomics">
        <title>Draft genome sequencing and assembly of Favolaschia claudopus CIRM-BRFM 2984 isolated from oak limbs.</title>
        <authorList>
            <person name="Navarro D."/>
            <person name="Drula E."/>
            <person name="Chaduli D."/>
            <person name="Cazenave R."/>
            <person name="Ahrendt S."/>
            <person name="Wang J."/>
            <person name="Lipzen A."/>
            <person name="Daum C."/>
            <person name="Barry K."/>
            <person name="Grigoriev I.V."/>
            <person name="Favel A."/>
            <person name="Rosso M.N."/>
            <person name="Martin F."/>
        </authorList>
    </citation>
    <scope>NUCLEOTIDE SEQUENCE [LARGE SCALE GENOMIC DNA]</scope>
    <source>
        <strain evidence="1 2">CIRM-BRFM 2984</strain>
    </source>
</reference>
<evidence type="ECO:0000313" key="2">
    <source>
        <dbReference type="Proteomes" id="UP001362999"/>
    </source>
</evidence>
<accession>A0AAW0CWZ9</accession>
<organism evidence="1 2">
    <name type="scientific">Favolaschia claudopus</name>
    <dbReference type="NCBI Taxonomy" id="2862362"/>
    <lineage>
        <taxon>Eukaryota</taxon>
        <taxon>Fungi</taxon>
        <taxon>Dikarya</taxon>
        <taxon>Basidiomycota</taxon>
        <taxon>Agaricomycotina</taxon>
        <taxon>Agaricomycetes</taxon>
        <taxon>Agaricomycetidae</taxon>
        <taxon>Agaricales</taxon>
        <taxon>Marasmiineae</taxon>
        <taxon>Mycenaceae</taxon>
        <taxon>Favolaschia</taxon>
    </lineage>
</organism>
<evidence type="ECO:0000313" key="1">
    <source>
        <dbReference type="EMBL" id="KAK7042778.1"/>
    </source>
</evidence>
<dbReference type="Proteomes" id="UP001362999">
    <property type="component" value="Unassembled WGS sequence"/>
</dbReference>
<dbReference type="AlphaFoldDB" id="A0AAW0CWZ9"/>